<dbReference type="InterPro" id="IPR015915">
    <property type="entry name" value="Kelch-typ_b-propeller"/>
</dbReference>
<dbReference type="Proteomes" id="UP000825935">
    <property type="component" value="Chromosome 36"/>
</dbReference>
<dbReference type="GO" id="GO:0005634">
    <property type="term" value="C:nucleus"/>
    <property type="evidence" value="ECO:0007669"/>
    <property type="project" value="UniProtKB-ARBA"/>
</dbReference>
<feature type="region of interest" description="Disordered" evidence="2">
    <location>
        <begin position="41"/>
        <end position="63"/>
    </location>
</feature>
<feature type="compositionally biased region" description="Basic and acidic residues" evidence="2">
    <location>
        <begin position="129"/>
        <end position="147"/>
    </location>
</feature>
<evidence type="ECO:0000256" key="1">
    <source>
        <dbReference type="ARBA" id="ARBA00022737"/>
    </source>
</evidence>
<protein>
    <recommendedName>
        <fullName evidence="5">F-box/kelch-repeat protein</fullName>
    </recommendedName>
</protein>
<dbReference type="EMBL" id="CM035441">
    <property type="protein sequence ID" value="KAH7280661.1"/>
    <property type="molecule type" value="Genomic_DNA"/>
</dbReference>
<dbReference type="SMART" id="SM00612">
    <property type="entry name" value="Kelch"/>
    <property type="match status" value="3"/>
</dbReference>
<comment type="caution">
    <text evidence="3">The sequence shown here is derived from an EMBL/GenBank/DDBJ whole genome shotgun (WGS) entry which is preliminary data.</text>
</comment>
<dbReference type="InterPro" id="IPR052439">
    <property type="entry name" value="F-box/Kelch-repeat"/>
</dbReference>
<organism evidence="3 4">
    <name type="scientific">Ceratopteris richardii</name>
    <name type="common">Triangle waterfern</name>
    <dbReference type="NCBI Taxonomy" id="49495"/>
    <lineage>
        <taxon>Eukaryota</taxon>
        <taxon>Viridiplantae</taxon>
        <taxon>Streptophyta</taxon>
        <taxon>Embryophyta</taxon>
        <taxon>Tracheophyta</taxon>
        <taxon>Polypodiopsida</taxon>
        <taxon>Polypodiidae</taxon>
        <taxon>Polypodiales</taxon>
        <taxon>Pteridineae</taxon>
        <taxon>Pteridaceae</taxon>
        <taxon>Parkerioideae</taxon>
        <taxon>Ceratopteris</taxon>
    </lineage>
</organism>
<evidence type="ECO:0000256" key="2">
    <source>
        <dbReference type="SAM" id="MobiDB-lite"/>
    </source>
</evidence>
<dbReference type="OMA" id="VRSGENH"/>
<name>A0A8T2QBQ4_CERRI</name>
<accession>A0A8T2QBQ4</accession>
<evidence type="ECO:0008006" key="5">
    <source>
        <dbReference type="Google" id="ProtNLM"/>
    </source>
</evidence>
<dbReference type="OrthoDB" id="191037at2759"/>
<sequence length="530" mass="59096">MRDGQGCLLPVLRCSSKAPLLEEVPDMPWPLPRTCRAEAISPLPSPVNLRPNSAKRKRQRKLKDAAVGKGYGSAHAICQELNHDSPDGTLNQGSLLEGVTQEHLGGEEVGNKPVESEYVDGRLHSVFREDGETSEVREEDKRARTSDESSEYCSDSESYLPGLDEETALRCLAYVSLSDHQRLAMVAKKHHRLVRSSLLFDLRRRYKVVEQWVCIYTSDDNGWTAFDPKQRRWRNLPSAKVNMTFSFSDRESLSAGTHLLWLGREALDFACYKYDLITNSWERGPPMVNSRCLFASASCGEFAFVAGGFEVVSISLHSSSQTLCTTSCVLNTAERYDARSGKWEALPPMHTPRQKCSGVFMDGKFYVIGGKDRDHNALTSGEVYDPLTRSWTMIPNMYILPDTTPSFEPSPPLLAVAGNELYAIESSTNLLKGYLKNSNSWKVLGPVPVRTDVSNGWGLAFKALGDELFVIGSYQPPGSREGVAVFSWKPQLDATTPEWRPGDPSPEWRMVNIRVRGNGTFLYNCAVMSC</sequence>
<gene>
    <name evidence="3" type="ORF">KP509_36G007800</name>
</gene>
<keyword evidence="4" id="KW-1185">Reference proteome</keyword>
<dbReference type="Gene3D" id="2.120.10.80">
    <property type="entry name" value="Kelch-type beta propeller"/>
    <property type="match status" value="1"/>
</dbReference>
<dbReference type="AlphaFoldDB" id="A0A8T2QBQ4"/>
<feature type="region of interest" description="Disordered" evidence="2">
    <location>
        <begin position="129"/>
        <end position="158"/>
    </location>
</feature>
<keyword evidence="1" id="KW-0677">Repeat</keyword>
<dbReference type="Pfam" id="PF01344">
    <property type="entry name" value="Kelch_1"/>
    <property type="match status" value="2"/>
</dbReference>
<evidence type="ECO:0000313" key="4">
    <source>
        <dbReference type="Proteomes" id="UP000825935"/>
    </source>
</evidence>
<dbReference type="PANTHER" id="PTHR46122">
    <property type="entry name" value="GALACTOSE OXIDASE/KELCH REPEAT PROTEIN-RELATED"/>
    <property type="match status" value="1"/>
</dbReference>
<proteinExistence type="predicted"/>
<evidence type="ECO:0000313" key="3">
    <source>
        <dbReference type="EMBL" id="KAH7280661.1"/>
    </source>
</evidence>
<reference evidence="3" key="1">
    <citation type="submission" date="2021-08" db="EMBL/GenBank/DDBJ databases">
        <title>WGS assembly of Ceratopteris richardii.</title>
        <authorList>
            <person name="Marchant D.B."/>
            <person name="Chen G."/>
            <person name="Jenkins J."/>
            <person name="Shu S."/>
            <person name="Leebens-Mack J."/>
            <person name="Grimwood J."/>
            <person name="Schmutz J."/>
            <person name="Soltis P."/>
            <person name="Soltis D."/>
            <person name="Chen Z.-H."/>
        </authorList>
    </citation>
    <scope>NUCLEOTIDE SEQUENCE</scope>
    <source>
        <strain evidence="3">Whitten #5841</strain>
        <tissue evidence="3">Leaf</tissue>
    </source>
</reference>
<dbReference type="PANTHER" id="PTHR46122:SF1">
    <property type="entry name" value="F-BOX DOMAIN-CONTAINING PROTEIN"/>
    <property type="match status" value="1"/>
</dbReference>
<dbReference type="SUPFAM" id="SSF117281">
    <property type="entry name" value="Kelch motif"/>
    <property type="match status" value="1"/>
</dbReference>
<dbReference type="InterPro" id="IPR006652">
    <property type="entry name" value="Kelch_1"/>
</dbReference>